<dbReference type="OrthoDB" id="290122at2"/>
<dbReference type="InterPro" id="IPR051544">
    <property type="entry name" value="TPS_OM_transporter"/>
</dbReference>
<dbReference type="GO" id="GO:0008320">
    <property type="term" value="F:protein transmembrane transporter activity"/>
    <property type="evidence" value="ECO:0007669"/>
    <property type="project" value="TreeGrafter"/>
</dbReference>
<dbReference type="PANTHER" id="PTHR34597:SF3">
    <property type="entry name" value="OUTER MEMBRANE TRANSPORTER CDIB"/>
    <property type="match status" value="1"/>
</dbReference>
<dbReference type="Pfam" id="PF03865">
    <property type="entry name" value="ShlB"/>
    <property type="match status" value="1"/>
</dbReference>
<dbReference type="Pfam" id="PF08479">
    <property type="entry name" value="POTRA_2"/>
    <property type="match status" value="1"/>
</dbReference>
<dbReference type="Proteomes" id="UP000254329">
    <property type="component" value="Unassembled WGS sequence"/>
</dbReference>
<keyword evidence="1" id="KW-1134">Transmembrane beta strand</keyword>
<evidence type="ECO:0000256" key="1">
    <source>
        <dbReference type="ARBA" id="ARBA00022452"/>
    </source>
</evidence>
<evidence type="ECO:0000313" key="6">
    <source>
        <dbReference type="EMBL" id="STO58988.1"/>
    </source>
</evidence>
<dbReference type="Proteomes" id="UP000254496">
    <property type="component" value="Unassembled WGS sequence"/>
</dbReference>
<protein>
    <submittedName>
        <fullName evidence="6">Polypeptide-transport-associated domain-containing protein</fullName>
    </submittedName>
</protein>
<dbReference type="GO" id="GO:0046819">
    <property type="term" value="P:protein secretion by the type V secretion system"/>
    <property type="evidence" value="ECO:0007669"/>
    <property type="project" value="TreeGrafter"/>
</dbReference>
<accession>A0A1V4AZ30</accession>
<evidence type="ECO:0000256" key="3">
    <source>
        <dbReference type="ARBA" id="ARBA00023237"/>
    </source>
</evidence>
<sequence>MEFLNRKNLKKSIIYTALFISYGMSYAETNPLEQENIRLKHQQNLKLSTEGIQQAEQLNKETSVKTSVDKNINQALPLIKNISIDTGIGVYLPEFNNIISQYIGTNLTTTQVYNLSKDLTQALYQAGYVTSAIGLQTDTITDGHIPFVVHWGKIDQLYVNGEQPKSFKDKGMLSVLPKLREAPLNIFYIDQLIETLNTTNKKVSVNVSASDKTSYSNLDFLVKRSLFPTVQIGFNNSGTGNNANGRNQATLALQASDLLGINDSWSFSTGYRFYKNPKANNQINYSLSYSQPFSTYTLDTRLSQSGYEKKIKGETGSYSTEGKTKSLNLKLSKVLMRNKESIFSAYTELEFKKRTNFIVNRQVLNRNEYKINLGISYITQLLGGRLYTDLNYANGLNWLNGKKLAYEQDREKTLKTLSANLTWSKHFAIKQRALNYQLRLGGQYSKDALYSENQFSIGDEYTVRGFKGGALSGEKGIYASQTLTLIFHPNKFYIQQIAPFIGFDIGQVYQKAENNKEVISGFAIGAKSTIGKFSLSLTYSRPLNTIDNQSKKPVIYANGSVSF</sequence>
<keyword evidence="2" id="KW-0812">Transmembrane</keyword>
<gene>
    <name evidence="6" type="primary">fhaC_1</name>
    <name evidence="6" type="ORF">NCTC1659_00211</name>
    <name evidence="7" type="ORF">NCTC8540_00323</name>
</gene>
<dbReference type="InterPro" id="IPR013686">
    <property type="entry name" value="Polypept-transport_assoc_ShlB"/>
</dbReference>
<dbReference type="PIRSF" id="PIRSF029745">
    <property type="entry name" value="FhaC"/>
    <property type="match status" value="1"/>
</dbReference>
<dbReference type="STRING" id="733.B0186_09780"/>
<keyword evidence="8" id="KW-1185">Reference proteome</keyword>
<dbReference type="GO" id="GO:0098046">
    <property type="term" value="C:type V protein secretion system complex"/>
    <property type="evidence" value="ECO:0007669"/>
    <property type="project" value="TreeGrafter"/>
</dbReference>
<evidence type="ECO:0000259" key="5">
    <source>
        <dbReference type="Pfam" id="PF08479"/>
    </source>
</evidence>
<organism evidence="6 8">
    <name type="scientific">Canicola haemoglobinophilus</name>
    <dbReference type="NCBI Taxonomy" id="733"/>
    <lineage>
        <taxon>Bacteria</taxon>
        <taxon>Pseudomonadati</taxon>
        <taxon>Pseudomonadota</taxon>
        <taxon>Gammaproteobacteria</taxon>
        <taxon>Pasteurellales</taxon>
        <taxon>Pasteurellaceae</taxon>
        <taxon>Canicola</taxon>
    </lineage>
</organism>
<dbReference type="InterPro" id="IPR005565">
    <property type="entry name" value="Hemolysn_activator_HlyB_C"/>
</dbReference>
<evidence type="ECO:0000313" key="8">
    <source>
        <dbReference type="Proteomes" id="UP000254329"/>
    </source>
</evidence>
<name>A0A1V4AZ30_9PAST</name>
<dbReference type="EMBL" id="UGHJ01000001">
    <property type="protein sequence ID" value="STO67852.1"/>
    <property type="molecule type" value="Genomic_DNA"/>
</dbReference>
<dbReference type="RefSeq" id="WP_115072573.1">
    <property type="nucleotide sequence ID" value="NZ_MUXZ01000037.1"/>
</dbReference>
<evidence type="ECO:0000313" key="7">
    <source>
        <dbReference type="EMBL" id="STO67852.1"/>
    </source>
</evidence>
<dbReference type="Gene3D" id="2.40.160.50">
    <property type="entry name" value="membrane protein fhac: a member of the omp85/tpsb transporter family"/>
    <property type="match status" value="1"/>
</dbReference>
<keyword evidence="1" id="KW-0472">Membrane</keyword>
<dbReference type="Gene3D" id="3.10.20.310">
    <property type="entry name" value="membrane protein fhac"/>
    <property type="match status" value="1"/>
</dbReference>
<evidence type="ECO:0000313" key="9">
    <source>
        <dbReference type="Proteomes" id="UP000254496"/>
    </source>
</evidence>
<evidence type="ECO:0000259" key="4">
    <source>
        <dbReference type="Pfam" id="PF03865"/>
    </source>
</evidence>
<proteinExistence type="predicted"/>
<dbReference type="AlphaFoldDB" id="A0A1V4AZ30"/>
<dbReference type="EMBL" id="UGHF01000001">
    <property type="protein sequence ID" value="STO58988.1"/>
    <property type="molecule type" value="Genomic_DNA"/>
</dbReference>
<keyword evidence="3" id="KW-0998">Cell outer membrane</keyword>
<feature type="domain" description="Haemolysin activator HlyB C-terminal" evidence="4">
    <location>
        <begin position="215"/>
        <end position="527"/>
    </location>
</feature>
<dbReference type="PANTHER" id="PTHR34597">
    <property type="entry name" value="SLR1661 PROTEIN"/>
    <property type="match status" value="1"/>
</dbReference>
<reference evidence="8 9" key="1">
    <citation type="submission" date="2018-06" db="EMBL/GenBank/DDBJ databases">
        <authorList>
            <consortium name="Pathogen Informatics"/>
            <person name="Doyle S."/>
        </authorList>
    </citation>
    <scope>NUCLEOTIDE SEQUENCE [LARGE SCALE GENOMIC DNA]</scope>
    <source>
        <strain evidence="6 8">NCTC1659</strain>
        <strain evidence="7 9">NCTC8540</strain>
    </source>
</reference>
<feature type="domain" description="Polypeptide-transport-associated ShlB-type" evidence="5">
    <location>
        <begin position="93"/>
        <end position="152"/>
    </location>
</feature>
<evidence type="ECO:0000256" key="2">
    <source>
        <dbReference type="ARBA" id="ARBA00022692"/>
    </source>
</evidence>
<dbReference type="InterPro" id="IPR027282">
    <property type="entry name" value="TPS"/>
</dbReference>